<organism evidence="1 2">
    <name type="scientific">Hyalomma marginatum</name>
    <dbReference type="NCBI Taxonomy" id="34627"/>
    <lineage>
        <taxon>Eukaryota</taxon>
        <taxon>Metazoa</taxon>
        <taxon>Ecdysozoa</taxon>
        <taxon>Arthropoda</taxon>
        <taxon>Chelicerata</taxon>
        <taxon>Arachnida</taxon>
        <taxon>Acari</taxon>
        <taxon>Parasitiformes</taxon>
        <taxon>Ixodida</taxon>
        <taxon>Ixodoidea</taxon>
        <taxon>Ixodidae</taxon>
        <taxon>Hyalomminae</taxon>
        <taxon>Hyalomma</taxon>
    </lineage>
</organism>
<dbReference type="AlphaFoldDB" id="A0A8S4BX78"/>
<dbReference type="InterPro" id="IPR036412">
    <property type="entry name" value="HAD-like_sf"/>
</dbReference>
<protein>
    <submittedName>
        <fullName evidence="1">Family HAD-type hydrolase</fullName>
    </submittedName>
</protein>
<accession>A0A8S4BX78</accession>
<dbReference type="SUPFAM" id="SSF56784">
    <property type="entry name" value="HAD-like"/>
    <property type="match status" value="1"/>
</dbReference>
<dbReference type="NCBIfam" id="TIGR01459">
    <property type="entry name" value="HAD-SF-IIA-hyp4"/>
    <property type="match status" value="1"/>
</dbReference>
<dbReference type="InterPro" id="IPR006357">
    <property type="entry name" value="HAD-SF_hydro_IIA"/>
</dbReference>
<comment type="caution">
    <text evidence="1">The sequence shown here is derived from an EMBL/GenBank/DDBJ whole genome shotgun (WGS) entry which is preliminary data.</text>
</comment>
<dbReference type="Proteomes" id="UP000837675">
    <property type="component" value="Unassembled WGS sequence"/>
</dbReference>
<dbReference type="Pfam" id="PF13344">
    <property type="entry name" value="Hydrolase_6"/>
    <property type="match status" value="1"/>
</dbReference>
<dbReference type="NCBIfam" id="TIGR01460">
    <property type="entry name" value="HAD-SF-IIA"/>
    <property type="match status" value="1"/>
</dbReference>
<evidence type="ECO:0000313" key="1">
    <source>
        <dbReference type="EMBL" id="CAG7599274.1"/>
    </source>
</evidence>
<dbReference type="Pfam" id="PF13242">
    <property type="entry name" value="Hydrolase_like"/>
    <property type="match status" value="1"/>
</dbReference>
<dbReference type="InterPro" id="IPR006356">
    <property type="entry name" value="HAD-SF_hydro_IIA_hyp3"/>
</dbReference>
<dbReference type="EMBL" id="CAJVAF010000342">
    <property type="protein sequence ID" value="CAG7599274.1"/>
    <property type="molecule type" value="Genomic_DNA"/>
</dbReference>
<dbReference type="PANTHER" id="PTHR19288:SF90">
    <property type="entry name" value="OS08G0542600 PROTEIN"/>
    <property type="match status" value="1"/>
</dbReference>
<dbReference type="GO" id="GO:0016791">
    <property type="term" value="F:phosphatase activity"/>
    <property type="evidence" value="ECO:0007669"/>
    <property type="project" value="TreeGrafter"/>
</dbReference>
<dbReference type="Gene3D" id="3.40.50.1000">
    <property type="entry name" value="HAD superfamily/HAD-like"/>
    <property type="match status" value="2"/>
</dbReference>
<keyword evidence="1" id="KW-0378">Hydrolase</keyword>
<dbReference type="InterPro" id="IPR023214">
    <property type="entry name" value="HAD_sf"/>
</dbReference>
<dbReference type="GO" id="GO:0005737">
    <property type="term" value="C:cytoplasm"/>
    <property type="evidence" value="ECO:0007669"/>
    <property type="project" value="TreeGrafter"/>
</dbReference>
<proteinExistence type="predicted"/>
<reference evidence="1" key="1">
    <citation type="submission" date="2021-06" db="EMBL/GenBank/DDBJ databases">
        <authorList>
            <person name="Nardi T."/>
            <person name="Nardi T."/>
        </authorList>
    </citation>
    <scope>NUCLEOTIDE SEQUENCE</scope>
</reference>
<gene>
    <name evidence="1" type="ORF">MHYMCMPASI_01082</name>
</gene>
<evidence type="ECO:0000313" key="2">
    <source>
        <dbReference type="Proteomes" id="UP000837675"/>
    </source>
</evidence>
<keyword evidence="2" id="KW-1185">Reference proteome</keyword>
<name>A0A8S4BX78_9ACAR</name>
<dbReference type="PANTHER" id="PTHR19288">
    <property type="entry name" value="4-NITROPHENYLPHOSPHATASE-RELATED"/>
    <property type="match status" value="1"/>
</dbReference>
<sequence>MMIQGIAELVGKYKLFLIDLYGVIHDGINHFEKAAEVVNYLRDGGKKVIFFSNTPRPKEDVAQKLAGMSSKLKDFEIVTSGEFFKYTLHYPEKYDLDFLSHYAFPLSNNLNHPLLTIPNLKITNSVETASYLLIIASVENKADLSMFDRILEQAAKRNLPCICPNPDLVAHQGKDIIYTAGSFALRYKELGGNVYYMGKPENNFYKFALDNNNIITQYVLAVGDNLYTDIKGANDFGLDSLFVKNGVCDKDDINTLMDNTGLKPTYIINDFKLK</sequence>